<keyword evidence="1" id="KW-1133">Transmembrane helix</keyword>
<sequence>MQFFSFLGLAATFASVSAAEEVPPRADLKYDETADWYKHHLMPVPPVASPVTVIEENKSYVVKLECPDCPFYVKNGVPKQTCSWEGLAPCQWREQLNALLLKFDVEEAASAISTLRVNGASVLPLGPMPLFVNAYQVADNLTQEALDSIIQAGMLDADFKGDTDYSVTPALQYEHTLLKTKTPGEWYIQFDMTGMQYGVYPEPLHFDPDRRLIQIRVKEQKTENEGGHSLSIEDVQVIERSERVQPIKMKCGKLAMVKTSFDPNEWDKYGKLGSWSRFWNMVSVKVSQYWFENIQHNALALPLALMLAFVIFFARVWYQRRQQDKAMDAEYALLDCEHDGVPPAYSNIPIIKVEDYE</sequence>
<reference evidence="3" key="1">
    <citation type="submission" date="2019-04" db="EMBL/GenBank/DDBJ databases">
        <title>Sequencing of skin fungus with MAO and IRED activity.</title>
        <authorList>
            <person name="Marsaioli A.J."/>
            <person name="Bonatto J.M.C."/>
            <person name="Reis Junior O."/>
        </authorList>
    </citation>
    <scope>NUCLEOTIDE SEQUENCE</scope>
    <source>
        <strain evidence="3">28M1</strain>
    </source>
</reference>
<gene>
    <name evidence="3" type="ORF">E8E12_001444</name>
</gene>
<organism evidence="3 4">
    <name type="scientific">Didymella heteroderae</name>
    <dbReference type="NCBI Taxonomy" id="1769908"/>
    <lineage>
        <taxon>Eukaryota</taxon>
        <taxon>Fungi</taxon>
        <taxon>Dikarya</taxon>
        <taxon>Ascomycota</taxon>
        <taxon>Pezizomycotina</taxon>
        <taxon>Dothideomycetes</taxon>
        <taxon>Pleosporomycetidae</taxon>
        <taxon>Pleosporales</taxon>
        <taxon>Pleosporineae</taxon>
        <taxon>Didymellaceae</taxon>
        <taxon>Didymella</taxon>
    </lineage>
</organism>
<keyword evidence="1" id="KW-0812">Transmembrane</keyword>
<comment type="caution">
    <text evidence="3">The sequence shown here is derived from an EMBL/GenBank/DDBJ whole genome shotgun (WGS) entry which is preliminary data.</text>
</comment>
<dbReference type="AlphaFoldDB" id="A0A9P4WKZ5"/>
<dbReference type="OrthoDB" id="5409353at2759"/>
<feature type="transmembrane region" description="Helical" evidence="1">
    <location>
        <begin position="299"/>
        <end position="318"/>
    </location>
</feature>
<dbReference type="EMBL" id="SWKV01000059">
    <property type="protein sequence ID" value="KAF3035287.1"/>
    <property type="molecule type" value="Genomic_DNA"/>
</dbReference>
<keyword evidence="2" id="KW-0732">Signal</keyword>
<evidence type="ECO:0000256" key="1">
    <source>
        <dbReference type="SAM" id="Phobius"/>
    </source>
</evidence>
<evidence type="ECO:0000313" key="3">
    <source>
        <dbReference type="EMBL" id="KAF3035287.1"/>
    </source>
</evidence>
<feature type="chain" id="PRO_5040308229" evidence="2">
    <location>
        <begin position="19"/>
        <end position="357"/>
    </location>
</feature>
<protein>
    <submittedName>
        <fullName evidence="3">Uncharacterized protein</fullName>
    </submittedName>
</protein>
<dbReference type="Proteomes" id="UP000758155">
    <property type="component" value="Unassembled WGS sequence"/>
</dbReference>
<keyword evidence="1" id="KW-0472">Membrane</keyword>
<name>A0A9P4WKZ5_9PLEO</name>
<feature type="signal peptide" evidence="2">
    <location>
        <begin position="1"/>
        <end position="18"/>
    </location>
</feature>
<accession>A0A9P4WKZ5</accession>
<proteinExistence type="predicted"/>
<keyword evidence="4" id="KW-1185">Reference proteome</keyword>
<evidence type="ECO:0000313" key="4">
    <source>
        <dbReference type="Proteomes" id="UP000758155"/>
    </source>
</evidence>
<evidence type="ECO:0000256" key="2">
    <source>
        <dbReference type="SAM" id="SignalP"/>
    </source>
</evidence>